<accession>A0A016ULX9</accession>
<protein>
    <submittedName>
        <fullName evidence="1">Uncharacterized protein</fullName>
    </submittedName>
</protein>
<sequence length="77" mass="8821">MHIEVDCTIDKRSKCRGYIWKEERPIGKIGDARLRGLVSPVGAPPEPDHPSAHHPHFVILLFSFLYCHSVFPPINYK</sequence>
<evidence type="ECO:0000313" key="2">
    <source>
        <dbReference type="Proteomes" id="UP000024635"/>
    </source>
</evidence>
<gene>
    <name evidence="1" type="primary">Acey_s0036.g3185</name>
    <name evidence="1" type="ORF">Y032_0036g3185</name>
</gene>
<dbReference type="Proteomes" id="UP000024635">
    <property type="component" value="Unassembled WGS sequence"/>
</dbReference>
<comment type="caution">
    <text evidence="1">The sequence shown here is derived from an EMBL/GenBank/DDBJ whole genome shotgun (WGS) entry which is preliminary data.</text>
</comment>
<proteinExistence type="predicted"/>
<name>A0A016ULX9_9BILA</name>
<dbReference type="EMBL" id="JARK01001372">
    <property type="protein sequence ID" value="EYC15513.1"/>
    <property type="molecule type" value="Genomic_DNA"/>
</dbReference>
<keyword evidence="2" id="KW-1185">Reference proteome</keyword>
<organism evidence="1 2">
    <name type="scientific">Ancylostoma ceylanicum</name>
    <dbReference type="NCBI Taxonomy" id="53326"/>
    <lineage>
        <taxon>Eukaryota</taxon>
        <taxon>Metazoa</taxon>
        <taxon>Ecdysozoa</taxon>
        <taxon>Nematoda</taxon>
        <taxon>Chromadorea</taxon>
        <taxon>Rhabditida</taxon>
        <taxon>Rhabditina</taxon>
        <taxon>Rhabditomorpha</taxon>
        <taxon>Strongyloidea</taxon>
        <taxon>Ancylostomatidae</taxon>
        <taxon>Ancylostomatinae</taxon>
        <taxon>Ancylostoma</taxon>
    </lineage>
</organism>
<evidence type="ECO:0000313" key="1">
    <source>
        <dbReference type="EMBL" id="EYC15513.1"/>
    </source>
</evidence>
<dbReference type="AlphaFoldDB" id="A0A016ULX9"/>
<reference evidence="2" key="1">
    <citation type="journal article" date="2015" name="Nat. Genet.">
        <title>The genome and transcriptome of the zoonotic hookworm Ancylostoma ceylanicum identify infection-specific gene families.</title>
        <authorList>
            <person name="Schwarz E.M."/>
            <person name="Hu Y."/>
            <person name="Antoshechkin I."/>
            <person name="Miller M.M."/>
            <person name="Sternberg P.W."/>
            <person name="Aroian R.V."/>
        </authorList>
    </citation>
    <scope>NUCLEOTIDE SEQUENCE</scope>
    <source>
        <strain evidence="2">HY135</strain>
    </source>
</reference>